<keyword evidence="10" id="KW-0067">ATP-binding</keyword>
<dbReference type="GO" id="GO:0003725">
    <property type="term" value="F:double-stranded RNA binding"/>
    <property type="evidence" value="ECO:0007669"/>
    <property type="project" value="InterPro"/>
</dbReference>
<proteinExistence type="inferred from homology"/>
<dbReference type="GO" id="GO:0061710">
    <property type="term" value="F:L-threonylcarbamoyladenylate synthase"/>
    <property type="evidence" value="ECO:0007669"/>
    <property type="project" value="UniProtKB-EC"/>
</dbReference>
<reference evidence="15" key="1">
    <citation type="journal article" date="2023" name="Mol. Phylogenet. Evol.">
        <title>Genome-scale phylogeny and comparative genomics of the fungal order Sordariales.</title>
        <authorList>
            <person name="Hensen N."/>
            <person name="Bonometti L."/>
            <person name="Westerberg I."/>
            <person name="Brannstrom I.O."/>
            <person name="Guillou S."/>
            <person name="Cros-Aarteil S."/>
            <person name="Calhoun S."/>
            <person name="Haridas S."/>
            <person name="Kuo A."/>
            <person name="Mondo S."/>
            <person name="Pangilinan J."/>
            <person name="Riley R."/>
            <person name="LaButti K."/>
            <person name="Andreopoulos B."/>
            <person name="Lipzen A."/>
            <person name="Chen C."/>
            <person name="Yan M."/>
            <person name="Daum C."/>
            <person name="Ng V."/>
            <person name="Clum A."/>
            <person name="Steindorff A."/>
            <person name="Ohm R.A."/>
            <person name="Martin F."/>
            <person name="Silar P."/>
            <person name="Natvig D.O."/>
            <person name="Lalanne C."/>
            <person name="Gautier V."/>
            <person name="Ament-Velasquez S.L."/>
            <person name="Kruys A."/>
            <person name="Hutchinson M.I."/>
            <person name="Powell A.J."/>
            <person name="Barry K."/>
            <person name="Miller A.N."/>
            <person name="Grigoriev I.V."/>
            <person name="Debuchy R."/>
            <person name="Gladieux P."/>
            <person name="Hiltunen Thoren M."/>
            <person name="Johannesson H."/>
        </authorList>
    </citation>
    <scope>NUCLEOTIDE SEQUENCE</scope>
    <source>
        <strain evidence="15">CBS 141.50</strain>
    </source>
</reference>
<organism evidence="15 16">
    <name type="scientific">Dichotomopilus funicola</name>
    <dbReference type="NCBI Taxonomy" id="1934379"/>
    <lineage>
        <taxon>Eukaryota</taxon>
        <taxon>Fungi</taxon>
        <taxon>Dikarya</taxon>
        <taxon>Ascomycota</taxon>
        <taxon>Pezizomycotina</taxon>
        <taxon>Sordariomycetes</taxon>
        <taxon>Sordariomycetidae</taxon>
        <taxon>Sordariales</taxon>
        <taxon>Chaetomiaceae</taxon>
        <taxon>Dichotomopilus</taxon>
    </lineage>
</organism>
<dbReference type="GO" id="GO:0008033">
    <property type="term" value="P:tRNA processing"/>
    <property type="evidence" value="ECO:0007669"/>
    <property type="project" value="UniProtKB-KW"/>
</dbReference>
<dbReference type="PANTHER" id="PTHR17490:SF16">
    <property type="entry name" value="THREONYLCARBAMOYL-AMP SYNTHASE"/>
    <property type="match status" value="1"/>
</dbReference>
<dbReference type="Pfam" id="PF01300">
    <property type="entry name" value="Sua5_yciO_yrdC"/>
    <property type="match status" value="1"/>
</dbReference>
<dbReference type="AlphaFoldDB" id="A0AAN6ZP76"/>
<dbReference type="Proteomes" id="UP001302676">
    <property type="component" value="Unassembled WGS sequence"/>
</dbReference>
<evidence type="ECO:0000256" key="9">
    <source>
        <dbReference type="ARBA" id="ARBA00022741"/>
    </source>
</evidence>
<sequence>MKTRILHVPVTGKDDSALGHWADTLPDGRPDLSHWVVAGEDQPNETSNGTTGTNDTNNGTSTSNEILTPLREAAHLLRTSAIPVAFPTETVYGLGADATRSDAVRGIYTAKGRPSDNPLIVHVCDLDMLRGLVRPGWTRKTTNPGTESGPEEEDDPIPAIYHPLIRAFWPGPLTILLPLPAPTITPTPTTNPLAPEVTSTLPTFGARLPSSSLARTLIRLTSRPLAAPSANASTRPSPTTAQHVYDDLHGKIELVLDGGACEVGVESTVVDGLCVPPVVLRPGG</sequence>
<dbReference type="Gene3D" id="3.90.870.10">
    <property type="entry name" value="DHBP synthase"/>
    <property type="match status" value="1"/>
</dbReference>
<gene>
    <name evidence="15" type="ORF">C8A04DRAFT_27439</name>
</gene>
<evidence type="ECO:0000256" key="6">
    <source>
        <dbReference type="ARBA" id="ARBA00022679"/>
    </source>
</evidence>
<evidence type="ECO:0000256" key="2">
    <source>
        <dbReference type="ARBA" id="ARBA00007663"/>
    </source>
</evidence>
<feature type="region of interest" description="Disordered" evidence="13">
    <location>
        <begin position="40"/>
        <end position="63"/>
    </location>
</feature>
<keyword evidence="16" id="KW-1185">Reference proteome</keyword>
<dbReference type="RefSeq" id="XP_062638310.1">
    <property type="nucleotide sequence ID" value="XM_062780299.1"/>
</dbReference>
<feature type="compositionally biased region" description="Low complexity" evidence="13">
    <location>
        <begin position="46"/>
        <end position="63"/>
    </location>
</feature>
<dbReference type="GO" id="GO:0006450">
    <property type="term" value="P:regulation of translational fidelity"/>
    <property type="evidence" value="ECO:0007669"/>
    <property type="project" value="TreeGrafter"/>
</dbReference>
<feature type="domain" description="YrdC-like" evidence="14">
    <location>
        <begin position="67"/>
        <end position="284"/>
    </location>
</feature>
<dbReference type="InterPro" id="IPR006070">
    <property type="entry name" value="Sua5-like_dom"/>
</dbReference>
<evidence type="ECO:0000256" key="12">
    <source>
        <dbReference type="ARBA" id="ARBA00048366"/>
    </source>
</evidence>
<evidence type="ECO:0000256" key="8">
    <source>
        <dbReference type="ARBA" id="ARBA00022695"/>
    </source>
</evidence>
<keyword evidence="7" id="KW-0819">tRNA processing</keyword>
<comment type="similarity">
    <text evidence="2">Belongs to the SUA5 family.</text>
</comment>
<dbReference type="EMBL" id="MU853573">
    <property type="protein sequence ID" value="KAK4144939.1"/>
    <property type="molecule type" value="Genomic_DNA"/>
</dbReference>
<name>A0AAN6ZP76_9PEZI</name>
<feature type="non-terminal residue" evidence="15">
    <location>
        <position position="284"/>
    </location>
</feature>
<dbReference type="PANTHER" id="PTHR17490">
    <property type="entry name" value="SUA5"/>
    <property type="match status" value="1"/>
</dbReference>
<evidence type="ECO:0000256" key="5">
    <source>
        <dbReference type="ARBA" id="ARBA00022490"/>
    </source>
</evidence>
<dbReference type="GeneID" id="87816912"/>
<dbReference type="GO" id="GO:0005524">
    <property type="term" value="F:ATP binding"/>
    <property type="evidence" value="ECO:0007669"/>
    <property type="project" value="UniProtKB-KW"/>
</dbReference>
<comment type="subcellular location">
    <subcellularLocation>
        <location evidence="1">Cytoplasm</location>
    </subcellularLocation>
</comment>
<reference evidence="15" key="2">
    <citation type="submission" date="2023-05" db="EMBL/GenBank/DDBJ databases">
        <authorList>
            <consortium name="Lawrence Berkeley National Laboratory"/>
            <person name="Steindorff A."/>
            <person name="Hensen N."/>
            <person name="Bonometti L."/>
            <person name="Westerberg I."/>
            <person name="Brannstrom I.O."/>
            <person name="Guillou S."/>
            <person name="Cros-Aarteil S."/>
            <person name="Calhoun S."/>
            <person name="Haridas S."/>
            <person name="Kuo A."/>
            <person name="Mondo S."/>
            <person name="Pangilinan J."/>
            <person name="Riley R."/>
            <person name="Labutti K."/>
            <person name="Andreopoulos B."/>
            <person name="Lipzen A."/>
            <person name="Chen C."/>
            <person name="Yanf M."/>
            <person name="Daum C."/>
            <person name="Ng V."/>
            <person name="Clum A."/>
            <person name="Ohm R."/>
            <person name="Martin F."/>
            <person name="Silar P."/>
            <person name="Natvig D."/>
            <person name="Lalanne C."/>
            <person name="Gautier V."/>
            <person name="Ament-Velasquez S.L."/>
            <person name="Kruys A."/>
            <person name="Hutchinson M.I."/>
            <person name="Powell A.J."/>
            <person name="Barry K."/>
            <person name="Miller A.N."/>
            <person name="Grigoriev I.V."/>
            <person name="Debuchy R."/>
            <person name="Gladieux P."/>
            <person name="Thoren M.H."/>
            <person name="Johannesson H."/>
        </authorList>
    </citation>
    <scope>NUCLEOTIDE SEQUENCE</scope>
    <source>
        <strain evidence="15">CBS 141.50</strain>
    </source>
</reference>
<evidence type="ECO:0000259" key="14">
    <source>
        <dbReference type="PROSITE" id="PS51163"/>
    </source>
</evidence>
<keyword evidence="8" id="KW-0548">Nucleotidyltransferase</keyword>
<evidence type="ECO:0000256" key="1">
    <source>
        <dbReference type="ARBA" id="ARBA00004496"/>
    </source>
</evidence>
<keyword evidence="9" id="KW-0547">Nucleotide-binding</keyword>
<dbReference type="InterPro" id="IPR050156">
    <property type="entry name" value="TC-AMP_synthase_SUA5"/>
</dbReference>
<evidence type="ECO:0000256" key="13">
    <source>
        <dbReference type="SAM" id="MobiDB-lite"/>
    </source>
</evidence>
<protein>
    <recommendedName>
        <fullName evidence="4">Threonylcarbamoyl-AMP synthase</fullName>
        <ecNumber evidence="3">2.7.7.87</ecNumber>
    </recommendedName>
    <alternativeName>
        <fullName evidence="11">L-threonylcarbamoyladenylate synthase</fullName>
    </alternativeName>
</protein>
<evidence type="ECO:0000256" key="3">
    <source>
        <dbReference type="ARBA" id="ARBA00012584"/>
    </source>
</evidence>
<keyword evidence="5" id="KW-0963">Cytoplasm</keyword>
<evidence type="ECO:0000313" key="15">
    <source>
        <dbReference type="EMBL" id="KAK4144939.1"/>
    </source>
</evidence>
<evidence type="ECO:0000256" key="4">
    <source>
        <dbReference type="ARBA" id="ARBA00015492"/>
    </source>
</evidence>
<dbReference type="GO" id="GO:0000049">
    <property type="term" value="F:tRNA binding"/>
    <property type="evidence" value="ECO:0007669"/>
    <property type="project" value="TreeGrafter"/>
</dbReference>
<dbReference type="GO" id="GO:0005737">
    <property type="term" value="C:cytoplasm"/>
    <property type="evidence" value="ECO:0007669"/>
    <property type="project" value="UniProtKB-SubCell"/>
</dbReference>
<comment type="caution">
    <text evidence="15">The sequence shown here is derived from an EMBL/GenBank/DDBJ whole genome shotgun (WGS) entry which is preliminary data.</text>
</comment>
<dbReference type="EC" id="2.7.7.87" evidence="3"/>
<keyword evidence="6" id="KW-0808">Transferase</keyword>
<accession>A0AAN6ZP76</accession>
<evidence type="ECO:0000313" key="16">
    <source>
        <dbReference type="Proteomes" id="UP001302676"/>
    </source>
</evidence>
<dbReference type="PROSITE" id="PS51163">
    <property type="entry name" value="YRDC"/>
    <property type="match status" value="1"/>
</dbReference>
<comment type="catalytic activity">
    <reaction evidence="12">
        <text>L-threonine + hydrogencarbonate + ATP = L-threonylcarbamoyladenylate + diphosphate + H2O</text>
        <dbReference type="Rhea" id="RHEA:36407"/>
        <dbReference type="ChEBI" id="CHEBI:15377"/>
        <dbReference type="ChEBI" id="CHEBI:17544"/>
        <dbReference type="ChEBI" id="CHEBI:30616"/>
        <dbReference type="ChEBI" id="CHEBI:33019"/>
        <dbReference type="ChEBI" id="CHEBI:57926"/>
        <dbReference type="ChEBI" id="CHEBI:73682"/>
        <dbReference type="EC" id="2.7.7.87"/>
    </reaction>
</comment>
<evidence type="ECO:0000256" key="10">
    <source>
        <dbReference type="ARBA" id="ARBA00022840"/>
    </source>
</evidence>
<dbReference type="SUPFAM" id="SSF55821">
    <property type="entry name" value="YrdC/RibB"/>
    <property type="match status" value="1"/>
</dbReference>
<evidence type="ECO:0000256" key="11">
    <source>
        <dbReference type="ARBA" id="ARBA00029774"/>
    </source>
</evidence>
<evidence type="ECO:0000256" key="7">
    <source>
        <dbReference type="ARBA" id="ARBA00022694"/>
    </source>
</evidence>
<dbReference type="InterPro" id="IPR017945">
    <property type="entry name" value="DHBP_synth_RibB-like_a/b_dom"/>
</dbReference>